<organism evidence="8 9">
    <name type="scientific">Oceanobacter antarcticus</name>
    <dbReference type="NCBI Taxonomy" id="3133425"/>
    <lineage>
        <taxon>Bacteria</taxon>
        <taxon>Pseudomonadati</taxon>
        <taxon>Pseudomonadota</taxon>
        <taxon>Gammaproteobacteria</taxon>
        <taxon>Oceanospirillales</taxon>
        <taxon>Oceanospirillaceae</taxon>
        <taxon>Oceanobacter</taxon>
    </lineage>
</organism>
<dbReference type="Gene3D" id="2.60.120.620">
    <property type="entry name" value="q2cbj1_9rhob like domain"/>
    <property type="match status" value="1"/>
</dbReference>
<comment type="cofactor">
    <cofactor evidence="1">
        <name>L-ascorbate</name>
        <dbReference type="ChEBI" id="CHEBI:38290"/>
    </cofactor>
</comment>
<comment type="caution">
    <text evidence="8">The sequence shown here is derived from an EMBL/GenBank/DDBJ whole genome shotgun (WGS) entry which is preliminary data.</text>
</comment>
<dbReference type="RefSeq" id="WP_416204438.1">
    <property type="nucleotide sequence ID" value="NZ_JBBKTX010000001.1"/>
</dbReference>
<evidence type="ECO:0000256" key="2">
    <source>
        <dbReference type="ARBA" id="ARBA00022723"/>
    </source>
</evidence>
<dbReference type="InterPro" id="IPR044862">
    <property type="entry name" value="Pro_4_hyd_alph_FE2OG_OXY"/>
</dbReference>
<dbReference type="PANTHER" id="PTHR12907:SF26">
    <property type="entry name" value="HIF PROLYL HYDROXYLASE, ISOFORM C"/>
    <property type="match status" value="1"/>
</dbReference>
<keyword evidence="4" id="KW-0223">Dioxygenase</keyword>
<keyword evidence="6" id="KW-0408">Iron</keyword>
<dbReference type="PROSITE" id="PS51471">
    <property type="entry name" value="FE2OG_OXY"/>
    <property type="match status" value="1"/>
</dbReference>
<dbReference type="InterPro" id="IPR006620">
    <property type="entry name" value="Pro_4_hyd_alph"/>
</dbReference>
<keyword evidence="5" id="KW-0560">Oxidoreductase</keyword>
<proteinExistence type="predicted"/>
<evidence type="ECO:0000256" key="3">
    <source>
        <dbReference type="ARBA" id="ARBA00022896"/>
    </source>
</evidence>
<evidence type="ECO:0000313" key="8">
    <source>
        <dbReference type="EMBL" id="MFK4750882.1"/>
    </source>
</evidence>
<keyword evidence="9" id="KW-1185">Reference proteome</keyword>
<gene>
    <name evidence="8" type="ORF">WG929_00530</name>
</gene>
<dbReference type="Pfam" id="PF13640">
    <property type="entry name" value="2OG-FeII_Oxy_3"/>
    <property type="match status" value="1"/>
</dbReference>
<dbReference type="InterPro" id="IPR005123">
    <property type="entry name" value="Oxoglu/Fe-dep_dioxygenase_dom"/>
</dbReference>
<dbReference type="InterPro" id="IPR051559">
    <property type="entry name" value="HIF_prolyl_hydroxylases"/>
</dbReference>
<evidence type="ECO:0000256" key="6">
    <source>
        <dbReference type="ARBA" id="ARBA00023004"/>
    </source>
</evidence>
<name>A0ABW8ND45_9GAMM</name>
<evidence type="ECO:0000256" key="1">
    <source>
        <dbReference type="ARBA" id="ARBA00001961"/>
    </source>
</evidence>
<dbReference type="Proteomes" id="UP001620597">
    <property type="component" value="Unassembled WGS sequence"/>
</dbReference>
<evidence type="ECO:0000259" key="7">
    <source>
        <dbReference type="PROSITE" id="PS51471"/>
    </source>
</evidence>
<evidence type="ECO:0000256" key="5">
    <source>
        <dbReference type="ARBA" id="ARBA00023002"/>
    </source>
</evidence>
<dbReference type="EMBL" id="JBBKTX010000001">
    <property type="protein sequence ID" value="MFK4750882.1"/>
    <property type="molecule type" value="Genomic_DNA"/>
</dbReference>
<accession>A0ABW8ND45</accession>
<feature type="domain" description="Fe2OG dioxygenase" evidence="7">
    <location>
        <begin position="108"/>
        <end position="206"/>
    </location>
</feature>
<dbReference type="PANTHER" id="PTHR12907">
    <property type="entry name" value="EGL NINE HOMOLOG-RELATED"/>
    <property type="match status" value="1"/>
</dbReference>
<reference evidence="8 9" key="1">
    <citation type="submission" date="2024-03" db="EMBL/GenBank/DDBJ databases">
        <title>High-quality draft genome sequence of Oceanobacter sp. wDCs-4.</title>
        <authorList>
            <person name="Dong C."/>
        </authorList>
    </citation>
    <scope>NUCLEOTIDE SEQUENCE [LARGE SCALE GENOMIC DNA]</scope>
    <source>
        <strain evidence="9">wDCs-4</strain>
    </source>
</reference>
<evidence type="ECO:0000256" key="4">
    <source>
        <dbReference type="ARBA" id="ARBA00022964"/>
    </source>
</evidence>
<keyword evidence="3" id="KW-0847">Vitamin C</keyword>
<evidence type="ECO:0000313" key="9">
    <source>
        <dbReference type="Proteomes" id="UP001620597"/>
    </source>
</evidence>
<sequence>MNTPLFRHIEEQLLCNGLAICQPFDLQLPSTPLSELSHPLRTRVLNLGEQKKLQLAGTGREQSHQLNRQIRRDRIHWLTAQDPAEKAWLDFMAQLQQHLNRTLLLGLFSYECHFAHYQPGDFYQKHKDAFSGQSNRILSTVLYLNPDWQPDDGGELLIYSDEESDSVRSRLLPQLGTLVTFLSEEFPHEVLAANRHRYSIAGWFRLNSSVSNRVDPPR</sequence>
<dbReference type="SMART" id="SM00702">
    <property type="entry name" value="P4Hc"/>
    <property type="match status" value="1"/>
</dbReference>
<protein>
    <submittedName>
        <fullName evidence="8">2OG-Fe(II) oxygenase</fullName>
    </submittedName>
</protein>
<keyword evidence="2" id="KW-0479">Metal-binding</keyword>